<evidence type="ECO:0000313" key="10">
    <source>
        <dbReference type="EMBL" id="EIE20920.1"/>
    </source>
</evidence>
<dbReference type="GO" id="GO:0045275">
    <property type="term" value="C:respiratory chain complex III"/>
    <property type="evidence" value="ECO:0007669"/>
    <property type="project" value="InterPro"/>
</dbReference>
<dbReference type="InterPro" id="IPR036544">
    <property type="entry name" value="QCR7_sf"/>
</dbReference>
<evidence type="ECO:0000313" key="11">
    <source>
        <dbReference type="Proteomes" id="UP000007264"/>
    </source>
</evidence>
<comment type="similarity">
    <text evidence="2 9">Belongs to the UQCRB/QCR7 family.</text>
</comment>
<dbReference type="Gene3D" id="1.10.1090.10">
    <property type="entry name" value="Cytochrome b-c1 complex subunit 7"/>
    <property type="match status" value="1"/>
</dbReference>
<evidence type="ECO:0000256" key="4">
    <source>
        <dbReference type="ARBA" id="ARBA00022660"/>
    </source>
</evidence>
<dbReference type="STRING" id="574566.I0YRA1"/>
<dbReference type="PANTHER" id="PTHR12022:SF0">
    <property type="entry name" value="CYTOCHROME B-C1 COMPLEX SUBUNIT 7"/>
    <property type="match status" value="1"/>
</dbReference>
<dbReference type="eggNOG" id="KOG3440">
    <property type="taxonomic scope" value="Eukaryota"/>
</dbReference>
<dbReference type="GeneID" id="17038899"/>
<comment type="subcellular location">
    <subcellularLocation>
        <location evidence="1">Mitochondrion inner membrane</location>
        <topology evidence="1">Peripheral membrane protein</topology>
        <orientation evidence="1">Matrix side</orientation>
    </subcellularLocation>
</comment>
<dbReference type="GO" id="GO:0006122">
    <property type="term" value="P:mitochondrial electron transport, ubiquinol to cytochrome c"/>
    <property type="evidence" value="ECO:0007669"/>
    <property type="project" value="InterPro"/>
</dbReference>
<evidence type="ECO:0000256" key="9">
    <source>
        <dbReference type="PIRNR" id="PIRNR000022"/>
    </source>
</evidence>
<dbReference type="PANTHER" id="PTHR12022">
    <property type="entry name" value="UBIQUINOL-CYTOCHROME C REDUCTASE COMPLEX 14 KD PROTEIN"/>
    <property type="match status" value="1"/>
</dbReference>
<dbReference type="KEGG" id="csl:COCSUDRAFT_30533"/>
<evidence type="ECO:0000256" key="5">
    <source>
        <dbReference type="ARBA" id="ARBA00022792"/>
    </source>
</evidence>
<accession>I0YRA1</accession>
<dbReference type="FunFam" id="1.10.1090.10:FF:000002">
    <property type="entry name" value="Cytochrome b-c1 complex subunit 7"/>
    <property type="match status" value="1"/>
</dbReference>
<evidence type="ECO:0000256" key="7">
    <source>
        <dbReference type="ARBA" id="ARBA00023128"/>
    </source>
</evidence>
<dbReference type="OrthoDB" id="425749at2759"/>
<dbReference type="SUPFAM" id="SSF81524">
    <property type="entry name" value="14 kDa protein of cytochrome bc1 complex (Ubiquinol-cytochrome c reductase)"/>
    <property type="match status" value="1"/>
</dbReference>
<dbReference type="Proteomes" id="UP000007264">
    <property type="component" value="Unassembled WGS sequence"/>
</dbReference>
<evidence type="ECO:0000256" key="3">
    <source>
        <dbReference type="ARBA" id="ARBA00022448"/>
    </source>
</evidence>
<keyword evidence="5 9" id="KW-0999">Mitochondrion inner membrane</keyword>
<keyword evidence="6 9" id="KW-0249">Electron transport</keyword>
<reference evidence="10 11" key="1">
    <citation type="journal article" date="2012" name="Genome Biol.">
        <title>The genome of the polar eukaryotic microalga coccomyxa subellipsoidea reveals traits of cold adaptation.</title>
        <authorList>
            <person name="Blanc G."/>
            <person name="Agarkova I."/>
            <person name="Grimwood J."/>
            <person name="Kuo A."/>
            <person name="Brueggeman A."/>
            <person name="Dunigan D."/>
            <person name="Gurnon J."/>
            <person name="Ladunga I."/>
            <person name="Lindquist E."/>
            <person name="Lucas S."/>
            <person name="Pangilinan J."/>
            <person name="Proschold T."/>
            <person name="Salamov A."/>
            <person name="Schmutz J."/>
            <person name="Weeks D."/>
            <person name="Yamada T."/>
            <person name="Claverie J.M."/>
            <person name="Grigoriev I."/>
            <person name="Van Etten J."/>
            <person name="Lomsadze A."/>
            <person name="Borodovsky M."/>
        </authorList>
    </citation>
    <scope>NUCLEOTIDE SEQUENCE [LARGE SCALE GENOMIC DNA]</scope>
    <source>
        <strain evidence="10 11">C-169</strain>
    </source>
</reference>
<evidence type="ECO:0000256" key="8">
    <source>
        <dbReference type="ARBA" id="ARBA00023136"/>
    </source>
</evidence>
<keyword evidence="8 9" id="KW-0472">Membrane</keyword>
<organism evidence="10 11">
    <name type="scientific">Coccomyxa subellipsoidea (strain C-169)</name>
    <name type="common">Green microalga</name>
    <dbReference type="NCBI Taxonomy" id="574566"/>
    <lineage>
        <taxon>Eukaryota</taxon>
        <taxon>Viridiplantae</taxon>
        <taxon>Chlorophyta</taxon>
        <taxon>core chlorophytes</taxon>
        <taxon>Trebouxiophyceae</taxon>
        <taxon>Trebouxiophyceae incertae sedis</taxon>
        <taxon>Coccomyxaceae</taxon>
        <taxon>Coccomyxa</taxon>
        <taxon>Coccomyxa subellipsoidea</taxon>
    </lineage>
</organism>
<sequence length="123" mass="14104">MATKALVKVLDPFLTWAAVRYQAAVGDVLRKHGLRYEDLYDPLLNQDVDEALKRLPQEEVDARTQRLKRAMDLSLKHVYLPKELQAVQTPYNSYVMDVIEQVEAENKEKAQLGTGTTYDRSIP</sequence>
<comment type="function">
    <text evidence="9">Component of the ubiquinol-cytochrome c oxidoreductase, a multisubunit transmembrane complex that is part of the mitochondrial electron transport chain which drives oxidative phosphorylation.</text>
</comment>
<keyword evidence="7 9" id="KW-0496">Mitochondrion</keyword>
<keyword evidence="4 9" id="KW-0679">Respiratory chain</keyword>
<protein>
    <recommendedName>
        <fullName evidence="9">Cytochrome b-c1 complex subunit 7</fullName>
    </recommendedName>
</protein>
<evidence type="ECO:0000256" key="1">
    <source>
        <dbReference type="ARBA" id="ARBA00004443"/>
    </source>
</evidence>
<dbReference type="Pfam" id="PF02271">
    <property type="entry name" value="UCR_14kD"/>
    <property type="match status" value="1"/>
</dbReference>
<dbReference type="GO" id="GO:0005743">
    <property type="term" value="C:mitochondrial inner membrane"/>
    <property type="evidence" value="ECO:0007669"/>
    <property type="project" value="UniProtKB-SubCell"/>
</dbReference>
<keyword evidence="11" id="KW-1185">Reference proteome</keyword>
<gene>
    <name evidence="10" type="ORF">COCSUDRAFT_30533</name>
</gene>
<name>I0YRA1_COCSC</name>
<dbReference type="AlphaFoldDB" id="I0YRA1"/>
<dbReference type="InterPro" id="IPR003197">
    <property type="entry name" value="QCR7"/>
</dbReference>
<dbReference type="RefSeq" id="XP_005645464.1">
    <property type="nucleotide sequence ID" value="XM_005645407.1"/>
</dbReference>
<comment type="caution">
    <text evidence="10">The sequence shown here is derived from an EMBL/GenBank/DDBJ whole genome shotgun (WGS) entry which is preliminary data.</text>
</comment>
<keyword evidence="3 9" id="KW-0813">Transport</keyword>
<evidence type="ECO:0000256" key="6">
    <source>
        <dbReference type="ARBA" id="ARBA00022982"/>
    </source>
</evidence>
<evidence type="ECO:0000256" key="2">
    <source>
        <dbReference type="ARBA" id="ARBA00008554"/>
    </source>
</evidence>
<dbReference type="PIRSF" id="PIRSF000022">
    <property type="entry name" value="Bc1_14K"/>
    <property type="match status" value="1"/>
</dbReference>
<dbReference type="EMBL" id="AGSI01000014">
    <property type="protein sequence ID" value="EIE20920.1"/>
    <property type="molecule type" value="Genomic_DNA"/>
</dbReference>
<proteinExistence type="inferred from homology"/>